<evidence type="ECO:0000313" key="23">
    <source>
        <dbReference type="Proteomes" id="UP001108280"/>
    </source>
</evidence>
<keyword evidence="23" id="KW-1185">Reference proteome</keyword>
<name>B2CMK6_CRIGR</name>
<dbReference type="InterPro" id="IPR001315">
    <property type="entry name" value="CARD"/>
</dbReference>
<evidence type="ECO:0000256" key="13">
    <source>
        <dbReference type="ARBA" id="ARBA00080357"/>
    </source>
</evidence>
<evidence type="ECO:0000256" key="4">
    <source>
        <dbReference type="ARBA" id="ARBA00022703"/>
    </source>
</evidence>
<gene>
    <name evidence="24" type="primary">LOC100689370</name>
</gene>
<comment type="function">
    <text evidence="10">Involved in the activation cascade of caspases responsible for apoptosis execution. Binding of caspase-9 to Apaf-1 leads to activation of the protease which then cleaves and activates effector caspases caspase-3 (CASP3) or caspase-7 (CASP7). Promotes DNA damage-induced apoptosis in a ABL1/c-Abl-dependent manner. Proteolytically cleaves poly(ADP-ribose) polymerase (PARP). Cleaves BIRC6 following inhibition of BIRC6-caspase binding by DIABLO/SMAC.</text>
</comment>
<evidence type="ECO:0000256" key="1">
    <source>
        <dbReference type="ARBA" id="ARBA00010134"/>
    </source>
</evidence>
<dbReference type="PRINTS" id="PR00376">
    <property type="entry name" value="IL1BCENZYME"/>
</dbReference>
<evidence type="ECO:0000256" key="18">
    <source>
        <dbReference type="SAM" id="MobiDB-lite"/>
    </source>
</evidence>
<dbReference type="InterPro" id="IPR002398">
    <property type="entry name" value="Pept_C14"/>
</dbReference>
<evidence type="ECO:0000259" key="20">
    <source>
        <dbReference type="PROSITE" id="PS50208"/>
    </source>
</evidence>
<reference evidence="22" key="2">
    <citation type="submission" date="2008-02" db="EMBL/GenBank/DDBJ databases">
        <authorList>
            <person name="Yun C.Y."/>
            <person name="Liu S."/>
            <person name="Lim S.F."/>
            <person name="Wang T."/>
            <person name="Chung B.Y."/>
            <person name="Teo J.J."/>
            <person name="Chuan K.H."/>
            <person name="Soon A.S."/>
            <person name="Goh K.S."/>
            <person name="Song Z."/>
        </authorList>
    </citation>
    <scope>NUCLEOTIDE SEQUENCE</scope>
</reference>
<evidence type="ECO:0000259" key="19">
    <source>
        <dbReference type="PROSITE" id="PS50207"/>
    </source>
</evidence>
<dbReference type="PANTHER" id="PTHR47901:SF8">
    <property type="entry name" value="CASPASE-3"/>
    <property type="match status" value="1"/>
</dbReference>
<dbReference type="CDD" id="cd08326">
    <property type="entry name" value="CARD_CASP9"/>
    <property type="match status" value="1"/>
</dbReference>
<keyword evidence="8" id="KW-0865">Zymogen</keyword>
<dbReference type="PANTHER" id="PTHR47901">
    <property type="entry name" value="CASPASE RECRUITMENT DOMAIN-CONTAINING PROTEIN 18"/>
    <property type="match status" value="1"/>
</dbReference>
<evidence type="ECO:0000256" key="2">
    <source>
        <dbReference type="ARBA" id="ARBA00022553"/>
    </source>
</evidence>
<dbReference type="RefSeq" id="NP_001233726.1">
    <property type="nucleotide sequence ID" value="NM_001246797.1"/>
</dbReference>
<dbReference type="FunFam" id="1.10.533.10:FF:000041">
    <property type="entry name" value="Caspase 9"/>
    <property type="match status" value="1"/>
</dbReference>
<dbReference type="InterPro" id="IPR001309">
    <property type="entry name" value="Pept_C14_p20"/>
</dbReference>
<keyword evidence="3" id="KW-0645">Protease</keyword>
<evidence type="ECO:0000313" key="22">
    <source>
        <dbReference type="EMBL" id="ACB41093.1"/>
    </source>
</evidence>
<organism evidence="22">
    <name type="scientific">Cricetulus griseus</name>
    <name type="common">Chinese hamster</name>
    <name type="synonym">Cricetulus barabensis griseus</name>
    <dbReference type="NCBI Taxonomy" id="10029"/>
    <lineage>
        <taxon>Eukaryota</taxon>
        <taxon>Metazoa</taxon>
        <taxon>Chordata</taxon>
        <taxon>Craniata</taxon>
        <taxon>Vertebrata</taxon>
        <taxon>Euteleostomi</taxon>
        <taxon>Mammalia</taxon>
        <taxon>Eutheria</taxon>
        <taxon>Euarchontoglires</taxon>
        <taxon>Glires</taxon>
        <taxon>Rodentia</taxon>
        <taxon>Myomorpha</taxon>
        <taxon>Muroidea</taxon>
        <taxon>Cricetidae</taxon>
        <taxon>Cricetinae</taxon>
        <taxon>Cricetulus</taxon>
    </lineage>
</organism>
<feature type="domain" description="CARD" evidence="21">
    <location>
        <begin position="1"/>
        <end position="92"/>
    </location>
</feature>
<dbReference type="GO" id="GO:0043065">
    <property type="term" value="P:positive regulation of apoptotic process"/>
    <property type="evidence" value="ECO:0007669"/>
    <property type="project" value="UniProtKB-ARBA"/>
</dbReference>
<reference evidence="22 24" key="1">
    <citation type="journal article" date="2007" name="Metab. Eng.">
        <title>Specific inhibition of caspase-8 and -9 in CHO cells enhances cell viability in batch and fed-batch cultures.</title>
        <authorList>
            <person name="Yun C.Y."/>
            <person name="Liu S."/>
            <person name="Lim S.F."/>
            <person name="Wang T."/>
            <person name="Chung B.Y."/>
            <person name="Jiat Teo J."/>
            <person name="Chuan K.H."/>
            <person name="Soon A.S."/>
            <person name="Goh K.S."/>
            <person name="Song Z."/>
        </authorList>
    </citation>
    <scope>NUCLEOTIDE SEQUENCE</scope>
</reference>
<evidence type="ECO:0000256" key="9">
    <source>
        <dbReference type="ARBA" id="ARBA00052019"/>
    </source>
</evidence>
<dbReference type="InterPro" id="IPR002138">
    <property type="entry name" value="Pept_C14_p10"/>
</dbReference>
<dbReference type="PROSITE" id="PS01121">
    <property type="entry name" value="CASPASE_HIS"/>
    <property type="match status" value="1"/>
</dbReference>
<dbReference type="EC" id="3.4.22.62" evidence="11"/>
<feature type="region of interest" description="Disordered" evidence="18">
    <location>
        <begin position="341"/>
        <end position="362"/>
    </location>
</feature>
<reference evidence="23" key="4">
    <citation type="journal article" date="2020" name="Biotechnol. Bioeng.">
        <title>Chromosome-scale scaffolds for the Chinese hamster reference genome assembly to facilitate the study of the CHO epigenome.</title>
        <authorList>
            <person name="Hilliard W."/>
            <person name="MacDonald M."/>
            <person name="Lee K.H."/>
        </authorList>
    </citation>
    <scope>NUCLEOTIDE SEQUENCE [LARGE SCALE GENOMIC DNA]</scope>
    <source>
        <strain evidence="23">17A/GY</strain>
    </source>
</reference>
<feature type="domain" description="Caspase family p10" evidence="19">
    <location>
        <begin position="369"/>
        <end position="453"/>
    </location>
</feature>
<dbReference type="InterPro" id="IPR042147">
    <property type="entry name" value="CARD_CASP9"/>
</dbReference>
<evidence type="ECO:0000256" key="3">
    <source>
        <dbReference type="ARBA" id="ARBA00022670"/>
    </source>
</evidence>
<sequence length="453" mass="49844">MDEADRQLLRRCRVRLVSELQVAELWDALLSRELFSGDMIEDIQRAGSGSRRDQARQLVTHLETRGKQALPLFISCLEDTGQDTLASFLRSSRQAAKQDPEAAKPLDHLVPVVLGPMGIVSKEQKVVKLEPSKPALGNLTPVVLGPEGLWPATLRPEVLRPETPRPVDISSGGTYDVCAAEKIRSSADMAYILDADSCGYCLIINNVNFCPSSGLGTRTGSSVDCEKLQFRFRWLHFMVEVQNDLTAKKMVAALMEMAGRDHRALDCFVVVILSHGCQASHLQFPGAVYGTDGCSVSVEKIVNIFSGTGCPSLGGKPKLFFIQACGGEQKDHGFEVACTSSRGRDLDSDSEPDAVPYQEGPRPFDQLDAVSSLPTPSDILVSYSTFPGFVSWRDKKSGSWYIETLDGVLEQWAHSEDLQSLLLRVAHAVSEKGIYKQIPGCFNFLRKKLFFKT</sequence>
<evidence type="ECO:0000256" key="5">
    <source>
        <dbReference type="ARBA" id="ARBA00022801"/>
    </source>
</evidence>
<evidence type="ECO:0000256" key="14">
    <source>
        <dbReference type="ARBA" id="ARBA00082045"/>
    </source>
</evidence>
<dbReference type="EMBL" id="EU527789">
    <property type="protein sequence ID" value="ACB41093.1"/>
    <property type="molecule type" value="mRNA"/>
</dbReference>
<evidence type="ECO:0000256" key="8">
    <source>
        <dbReference type="ARBA" id="ARBA00023145"/>
    </source>
</evidence>
<dbReference type="PROSITE" id="PS50209">
    <property type="entry name" value="CARD"/>
    <property type="match status" value="1"/>
</dbReference>
<reference evidence="23" key="3">
    <citation type="journal article" date="2018" name="Biotechnol. Bioeng.">
        <title>A reference genome of the Chinese hamster based on a hybrid assembly strategy.</title>
        <authorList>
            <person name="Rupp O."/>
            <person name="MacDonald M.L."/>
            <person name="Li S."/>
            <person name="Dhiman H."/>
            <person name="Polson S."/>
            <person name="Griep S."/>
            <person name="Heffner K."/>
            <person name="Hernandez I."/>
            <person name="Brinkrolf K."/>
            <person name="Jadhav V."/>
            <person name="Samoudi M."/>
            <person name="Hao H."/>
            <person name="Kingham B."/>
            <person name="Goesmann A."/>
            <person name="Betenbaugh M.J."/>
            <person name="Lewis N.E."/>
            <person name="Borth N."/>
            <person name="Lee K.H."/>
        </authorList>
    </citation>
    <scope>NUCLEOTIDE SEQUENCE [LARGE SCALE GENOMIC DNA]</scope>
    <source>
        <strain evidence="23">17A/GY</strain>
    </source>
</reference>
<proteinExistence type="evidence at transcript level"/>
<dbReference type="InterPro" id="IPR011029">
    <property type="entry name" value="DEATH-like_dom_sf"/>
</dbReference>
<protein>
    <recommendedName>
        <fullName evidence="12">Caspase-9</fullName>
        <ecNumber evidence="11">3.4.22.62</ecNumber>
    </recommendedName>
    <alternativeName>
        <fullName evidence="15">Apoptotic protease Mch-6</fullName>
    </alternativeName>
    <alternativeName>
        <fullName evidence="14">Apoptotic protease-activating factor 3</fullName>
    </alternativeName>
    <alternativeName>
        <fullName evidence="13">ICE-like apoptotic protease 6</fullName>
    </alternativeName>
</protein>
<dbReference type="GO" id="GO:0004197">
    <property type="term" value="F:cysteine-type endopeptidase activity"/>
    <property type="evidence" value="ECO:0007669"/>
    <property type="project" value="InterPro"/>
</dbReference>
<dbReference type="GO" id="GO:0006974">
    <property type="term" value="P:DNA damage response"/>
    <property type="evidence" value="ECO:0007669"/>
    <property type="project" value="UniProtKB-ARBA"/>
</dbReference>
<evidence type="ECO:0000313" key="24">
    <source>
        <dbReference type="RefSeq" id="NP_001233726.1"/>
    </source>
</evidence>
<dbReference type="InterPro" id="IPR011600">
    <property type="entry name" value="Pept_C14_caspase"/>
</dbReference>
<reference evidence="24" key="5">
    <citation type="submission" date="2025-04" db="UniProtKB">
        <authorList>
            <consortium name="RefSeq"/>
        </authorList>
    </citation>
    <scope>IDENTIFICATION</scope>
</reference>
<dbReference type="InterPro" id="IPR029030">
    <property type="entry name" value="Caspase-like_dom_sf"/>
</dbReference>
<keyword evidence="4" id="KW-0053">Apoptosis</keyword>
<dbReference type="InterPro" id="IPR033139">
    <property type="entry name" value="Caspase_cys_AS"/>
</dbReference>
<accession>B2CMK6</accession>
<feature type="active site" evidence="16">
    <location>
        <position position="275"/>
    </location>
</feature>
<dbReference type="PIRSF" id="PIRSF038001">
    <property type="entry name" value="Caspase_ICE"/>
    <property type="match status" value="1"/>
</dbReference>
<keyword evidence="7" id="KW-0832">Ubl conjugation</keyword>
<keyword evidence="2" id="KW-0597">Phosphoprotein</keyword>
<dbReference type="Gene3D" id="1.10.533.10">
    <property type="entry name" value="Death Domain, Fas"/>
    <property type="match status" value="1"/>
</dbReference>
<dbReference type="AlphaFoldDB" id="B2CMK6"/>
<dbReference type="Gene3D" id="3.40.50.1460">
    <property type="match status" value="1"/>
</dbReference>
<feature type="domain" description="Caspase family p20" evidence="20">
    <location>
        <begin position="197"/>
        <end position="329"/>
    </location>
</feature>
<comment type="catalytic activity">
    <reaction evidence="9">
        <text>Strict requirement for an Asp residue at position P1 and with a marked preference for His at position P2. It has a preferred cleavage sequence of Leu-Gly-His-Asp-|-Xaa.</text>
        <dbReference type="EC" id="3.4.22.62"/>
    </reaction>
</comment>
<dbReference type="InterPro" id="IPR015917">
    <property type="entry name" value="Pept_C14A"/>
</dbReference>
<evidence type="ECO:0000256" key="6">
    <source>
        <dbReference type="ARBA" id="ARBA00022807"/>
    </source>
</evidence>
<feature type="active site" evidence="16">
    <location>
        <position position="325"/>
    </location>
</feature>
<evidence type="ECO:0000256" key="12">
    <source>
        <dbReference type="ARBA" id="ARBA00068175"/>
    </source>
</evidence>
<dbReference type="InterPro" id="IPR016129">
    <property type="entry name" value="Caspase_his_AS"/>
</dbReference>
<dbReference type="CDD" id="cd00032">
    <property type="entry name" value="CASc"/>
    <property type="match status" value="1"/>
</dbReference>
<dbReference type="KEGG" id="cge:100689370"/>
<dbReference type="Proteomes" id="UP001108280">
    <property type="component" value="Chromosome 2"/>
</dbReference>
<dbReference type="GO" id="GO:0005829">
    <property type="term" value="C:cytosol"/>
    <property type="evidence" value="ECO:0007669"/>
    <property type="project" value="UniProtKB-ARBA"/>
</dbReference>
<dbReference type="Pfam" id="PF00656">
    <property type="entry name" value="Peptidase_C14"/>
    <property type="match status" value="1"/>
</dbReference>
<evidence type="ECO:0000256" key="16">
    <source>
        <dbReference type="PIRSR" id="PIRSR038001-1"/>
    </source>
</evidence>
<dbReference type="GO" id="GO:0009411">
    <property type="term" value="P:response to UV"/>
    <property type="evidence" value="ECO:0007669"/>
    <property type="project" value="UniProtKB-ARBA"/>
</dbReference>
<dbReference type="SUPFAM" id="SSF52129">
    <property type="entry name" value="Caspase-like"/>
    <property type="match status" value="1"/>
</dbReference>
<keyword evidence="5" id="KW-0378">Hydrolase</keyword>
<evidence type="ECO:0000256" key="7">
    <source>
        <dbReference type="ARBA" id="ARBA00022843"/>
    </source>
</evidence>
<evidence type="ECO:0000256" key="15">
    <source>
        <dbReference type="ARBA" id="ARBA00082181"/>
    </source>
</evidence>
<keyword evidence="6" id="KW-0788">Thiol protease</keyword>
<evidence type="ECO:0000256" key="11">
    <source>
        <dbReference type="ARBA" id="ARBA00066478"/>
    </source>
</evidence>
<dbReference type="Pfam" id="PF00619">
    <property type="entry name" value="CARD"/>
    <property type="match status" value="1"/>
</dbReference>
<dbReference type="SMART" id="SM00115">
    <property type="entry name" value="CASc"/>
    <property type="match status" value="1"/>
</dbReference>
<evidence type="ECO:0000259" key="21">
    <source>
        <dbReference type="PROSITE" id="PS50209"/>
    </source>
</evidence>
<dbReference type="SMART" id="SM00114">
    <property type="entry name" value="CARD"/>
    <property type="match status" value="1"/>
</dbReference>
<evidence type="ECO:0000256" key="10">
    <source>
        <dbReference type="ARBA" id="ARBA00053852"/>
    </source>
</evidence>
<dbReference type="OrthoDB" id="6044770at2759"/>
<dbReference type="GO" id="GO:0006508">
    <property type="term" value="P:proteolysis"/>
    <property type="evidence" value="ECO:0007669"/>
    <property type="project" value="UniProtKB-KW"/>
</dbReference>
<dbReference type="PROSITE" id="PS50208">
    <property type="entry name" value="CASPASE_P20"/>
    <property type="match status" value="1"/>
</dbReference>
<dbReference type="SUPFAM" id="SSF47986">
    <property type="entry name" value="DEATH domain"/>
    <property type="match status" value="1"/>
</dbReference>
<dbReference type="GO" id="GO:0006915">
    <property type="term" value="P:apoptotic process"/>
    <property type="evidence" value="ECO:0007669"/>
    <property type="project" value="UniProtKB-KW"/>
</dbReference>
<evidence type="ECO:0000256" key="17">
    <source>
        <dbReference type="RuleBase" id="RU003971"/>
    </source>
</evidence>
<comment type="similarity">
    <text evidence="1 17">Belongs to the peptidase C14A family.</text>
</comment>
<dbReference type="PROSITE" id="PS01122">
    <property type="entry name" value="CASPASE_CYS"/>
    <property type="match status" value="1"/>
</dbReference>
<dbReference type="FunFam" id="3.40.50.1460:FF:000012">
    <property type="entry name" value="Caspase 9"/>
    <property type="match status" value="1"/>
</dbReference>
<dbReference type="PROSITE" id="PS50207">
    <property type="entry name" value="CASPASE_P10"/>
    <property type="match status" value="1"/>
</dbReference>